<reference evidence="2 3" key="1">
    <citation type="journal article" date="2015" name="Nature">
        <title>rRNA introns, odd ribosomes, and small enigmatic genomes across a large radiation of phyla.</title>
        <authorList>
            <person name="Brown C.T."/>
            <person name="Hug L.A."/>
            <person name="Thomas B.C."/>
            <person name="Sharon I."/>
            <person name="Castelle C.J."/>
            <person name="Singh A."/>
            <person name="Wilkins M.J."/>
            <person name="Williams K.H."/>
            <person name="Banfield J.F."/>
        </authorList>
    </citation>
    <scope>NUCLEOTIDE SEQUENCE [LARGE SCALE GENOMIC DNA]</scope>
</reference>
<evidence type="ECO:0000256" key="1">
    <source>
        <dbReference type="SAM" id="Phobius"/>
    </source>
</evidence>
<evidence type="ECO:0000313" key="2">
    <source>
        <dbReference type="EMBL" id="KKW31521.1"/>
    </source>
</evidence>
<organism evidence="2 3">
    <name type="scientific">Candidatus Kaiserbacteria bacterium GW2011_GWC2_52_8b</name>
    <dbReference type="NCBI Taxonomy" id="1618676"/>
    <lineage>
        <taxon>Bacteria</taxon>
        <taxon>Candidatus Kaiseribacteriota</taxon>
    </lineage>
</organism>
<evidence type="ECO:0000313" key="3">
    <source>
        <dbReference type="Proteomes" id="UP000034445"/>
    </source>
</evidence>
<gene>
    <name evidence="2" type="ORF">UY74_C0012G0009</name>
</gene>
<keyword evidence="1" id="KW-0472">Membrane</keyword>
<dbReference type="EMBL" id="LCRF01000012">
    <property type="protein sequence ID" value="KKW31521.1"/>
    <property type="molecule type" value="Genomic_DNA"/>
</dbReference>
<comment type="caution">
    <text evidence="2">The sequence shown here is derived from an EMBL/GenBank/DDBJ whole genome shotgun (WGS) entry which is preliminary data.</text>
</comment>
<keyword evidence="1" id="KW-1133">Transmembrane helix</keyword>
<dbReference type="Proteomes" id="UP000034445">
    <property type="component" value="Unassembled WGS sequence"/>
</dbReference>
<feature type="transmembrane region" description="Helical" evidence="1">
    <location>
        <begin position="7"/>
        <end position="31"/>
    </location>
</feature>
<sequence length="81" mass="9122">MRPVLFLIGIIGLFISIWLTLVAAIILVVRYPAWEVLILGLLVDFLWLPSGLPLSHLPLATLAAIMVVWAFEPLRSEFLIR</sequence>
<protein>
    <submittedName>
        <fullName evidence="2">Uncharacterized protein</fullName>
    </submittedName>
</protein>
<dbReference type="AlphaFoldDB" id="A0A0G1XKU2"/>
<proteinExistence type="predicted"/>
<name>A0A0G1XKU2_9BACT</name>
<feature type="transmembrane region" description="Helical" evidence="1">
    <location>
        <begin position="51"/>
        <end position="71"/>
    </location>
</feature>
<keyword evidence="1" id="KW-0812">Transmembrane</keyword>
<accession>A0A0G1XKU2</accession>